<proteinExistence type="predicted"/>
<keyword evidence="7" id="KW-1185">Reference proteome</keyword>
<dbReference type="Pfam" id="PF12833">
    <property type="entry name" value="HTH_18"/>
    <property type="match status" value="1"/>
</dbReference>
<keyword evidence="4" id="KW-0812">Transmembrane</keyword>
<protein>
    <submittedName>
        <fullName evidence="6">Helix-turn-helix domain-containing protein</fullName>
    </submittedName>
</protein>
<dbReference type="PANTHER" id="PTHR43280">
    <property type="entry name" value="ARAC-FAMILY TRANSCRIPTIONAL REGULATOR"/>
    <property type="match status" value="1"/>
</dbReference>
<feature type="transmembrane region" description="Helical" evidence="4">
    <location>
        <begin position="12"/>
        <end position="30"/>
    </location>
</feature>
<dbReference type="SUPFAM" id="SSF46689">
    <property type="entry name" value="Homeodomain-like"/>
    <property type="match status" value="1"/>
</dbReference>
<dbReference type="PANTHER" id="PTHR43280:SF2">
    <property type="entry name" value="HTH-TYPE TRANSCRIPTIONAL REGULATOR EXSA"/>
    <property type="match status" value="1"/>
</dbReference>
<evidence type="ECO:0000256" key="1">
    <source>
        <dbReference type="ARBA" id="ARBA00023015"/>
    </source>
</evidence>
<accession>A0ABV0BXG4</accession>
<reference evidence="6 7" key="1">
    <citation type="submission" date="2024-04" db="EMBL/GenBank/DDBJ databases">
        <title>WGS of bacteria from Torrens River.</title>
        <authorList>
            <person name="Wyrsch E.R."/>
            <person name="Drigo B."/>
        </authorList>
    </citation>
    <scope>NUCLEOTIDE SEQUENCE [LARGE SCALE GENOMIC DNA]</scope>
    <source>
        <strain evidence="6 7">TWI391</strain>
    </source>
</reference>
<dbReference type="PROSITE" id="PS01124">
    <property type="entry name" value="HTH_ARAC_FAMILY_2"/>
    <property type="match status" value="1"/>
</dbReference>
<keyword evidence="4" id="KW-1133">Transmembrane helix</keyword>
<comment type="caution">
    <text evidence="6">The sequence shown here is derived from an EMBL/GenBank/DDBJ whole genome shotgun (WGS) entry which is preliminary data.</text>
</comment>
<evidence type="ECO:0000256" key="4">
    <source>
        <dbReference type="SAM" id="Phobius"/>
    </source>
</evidence>
<dbReference type="SUPFAM" id="SSF47413">
    <property type="entry name" value="lambda repressor-like DNA-binding domains"/>
    <property type="match status" value="1"/>
</dbReference>
<evidence type="ECO:0000313" key="6">
    <source>
        <dbReference type="EMBL" id="MEN5378958.1"/>
    </source>
</evidence>
<dbReference type="Proteomes" id="UP001409291">
    <property type="component" value="Unassembled WGS sequence"/>
</dbReference>
<dbReference type="SMART" id="SM00342">
    <property type="entry name" value="HTH_ARAC"/>
    <property type="match status" value="1"/>
</dbReference>
<name>A0ABV0BXG4_9SPHI</name>
<evidence type="ECO:0000313" key="7">
    <source>
        <dbReference type="Proteomes" id="UP001409291"/>
    </source>
</evidence>
<evidence type="ECO:0000256" key="2">
    <source>
        <dbReference type="ARBA" id="ARBA00023125"/>
    </source>
</evidence>
<dbReference type="InterPro" id="IPR018060">
    <property type="entry name" value="HTH_AraC"/>
</dbReference>
<dbReference type="RefSeq" id="WP_346581821.1">
    <property type="nucleotide sequence ID" value="NZ_JBDJLH010000011.1"/>
</dbReference>
<dbReference type="Gene3D" id="1.10.10.60">
    <property type="entry name" value="Homeodomain-like"/>
    <property type="match status" value="2"/>
</dbReference>
<evidence type="ECO:0000256" key="3">
    <source>
        <dbReference type="ARBA" id="ARBA00023163"/>
    </source>
</evidence>
<dbReference type="InterPro" id="IPR009057">
    <property type="entry name" value="Homeodomain-like_sf"/>
</dbReference>
<keyword evidence="4" id="KW-0472">Membrane</keyword>
<gene>
    <name evidence="6" type="ORF">ABE541_16975</name>
</gene>
<keyword evidence="3" id="KW-0804">Transcription</keyword>
<feature type="domain" description="HTH araC/xylS-type" evidence="5">
    <location>
        <begin position="85"/>
        <end position="193"/>
    </location>
</feature>
<keyword evidence="1" id="KW-0805">Transcription regulation</keyword>
<keyword evidence="2" id="KW-0238">DNA-binding</keyword>
<dbReference type="EMBL" id="JBDJNQ010000008">
    <property type="protein sequence ID" value="MEN5378958.1"/>
    <property type="molecule type" value="Genomic_DNA"/>
</dbReference>
<dbReference type="InterPro" id="IPR010982">
    <property type="entry name" value="Lambda_DNA-bd_dom_sf"/>
</dbReference>
<organism evidence="6 7">
    <name type="scientific">Sphingobacterium kitahiroshimense</name>
    <dbReference type="NCBI Taxonomy" id="470446"/>
    <lineage>
        <taxon>Bacteria</taxon>
        <taxon>Pseudomonadati</taxon>
        <taxon>Bacteroidota</taxon>
        <taxon>Sphingobacteriia</taxon>
        <taxon>Sphingobacteriales</taxon>
        <taxon>Sphingobacteriaceae</taxon>
        <taxon>Sphingobacterium</taxon>
    </lineage>
</organism>
<sequence>MEIELMYDGLFSLINGIVSLVNMFLLGFTINRYKTRKVVKILQQQEAIENPENNVPEEKLTVSLAGSSKEDSKRADILISKVTEDRLIEEFEKVKEEQFFLKKGISIKDLAKMLGTNQRYVSYILNKHTGMDFNNFVQQSRVDYLIESIEEDPEMLNVKFSVLADKAGFSSMSKFSTVFKSVKGVPPSEYFHRLRTAS</sequence>
<evidence type="ECO:0000259" key="5">
    <source>
        <dbReference type="PROSITE" id="PS01124"/>
    </source>
</evidence>